<dbReference type="AlphaFoldDB" id="A0A7Y0EFP9"/>
<comment type="caution">
    <text evidence="1">The sequence shown here is derived from an EMBL/GenBank/DDBJ whole genome shotgun (WGS) entry which is preliminary data.</text>
</comment>
<reference evidence="1 2" key="1">
    <citation type="submission" date="2020-06" db="EMBL/GenBank/DDBJ databases">
        <title>Complete Genome Sequence of Clostridium muelleri sp. nov. P21T, an Acid-Alcohol Producing Acetogen Isolated from Old Hay.</title>
        <authorList>
            <person name="Duncan K.E."/>
            <person name="Tanner R.S."/>
        </authorList>
    </citation>
    <scope>NUCLEOTIDE SEQUENCE [LARGE SCALE GENOMIC DNA]</scope>
    <source>
        <strain evidence="1 2">P21</strain>
    </source>
</reference>
<accession>A0A7Y0EFP9</accession>
<organism evidence="1 2">
    <name type="scientific">Clostridium muellerianum</name>
    <dbReference type="NCBI Taxonomy" id="2716538"/>
    <lineage>
        <taxon>Bacteria</taxon>
        <taxon>Bacillati</taxon>
        <taxon>Bacillota</taxon>
        <taxon>Clostridia</taxon>
        <taxon>Eubacteriales</taxon>
        <taxon>Clostridiaceae</taxon>
        <taxon>Clostridium</taxon>
    </lineage>
</organism>
<name>A0A7Y0EFP9_9CLOT</name>
<evidence type="ECO:0000313" key="2">
    <source>
        <dbReference type="Proteomes" id="UP000537131"/>
    </source>
</evidence>
<dbReference type="EMBL" id="JABBNI010000014">
    <property type="protein sequence ID" value="NMM62587.1"/>
    <property type="molecule type" value="Genomic_DNA"/>
</dbReference>
<sequence length="104" mass="11951">MYRNEVFSTGVLAKNTANYAVANIANIGTRETYEITVEVWDWSSYSNPAKLPVLIGQNEQVAFPYKLEPNHLAVMYANIAAANIKFYEIRVIYPRSKDIVIKWY</sequence>
<gene>
    <name evidence="1" type="ORF">HBE96_07750</name>
</gene>
<protein>
    <submittedName>
        <fullName evidence="1">Uncharacterized protein</fullName>
    </submittedName>
</protein>
<dbReference type="Proteomes" id="UP000537131">
    <property type="component" value="Unassembled WGS sequence"/>
</dbReference>
<keyword evidence="2" id="KW-1185">Reference proteome</keyword>
<dbReference type="RefSeq" id="WP_169297192.1">
    <property type="nucleotide sequence ID" value="NZ_JABBNI010000014.1"/>
</dbReference>
<proteinExistence type="predicted"/>
<evidence type="ECO:0000313" key="1">
    <source>
        <dbReference type="EMBL" id="NMM62587.1"/>
    </source>
</evidence>